<dbReference type="HOGENOM" id="CLU_3314921_0_0_10"/>
<dbReference type="AlphaFoldDB" id="C9LI24"/>
<accession>C9LI24</accession>
<evidence type="ECO:0000313" key="1">
    <source>
        <dbReference type="EMBL" id="EEX71140.1"/>
    </source>
</evidence>
<evidence type="ECO:0000313" key="2">
    <source>
        <dbReference type="Proteomes" id="UP000003460"/>
    </source>
</evidence>
<organism evidence="1 2">
    <name type="scientific">Alloprevotella tannerae ATCC 51259</name>
    <dbReference type="NCBI Taxonomy" id="626522"/>
    <lineage>
        <taxon>Bacteria</taxon>
        <taxon>Pseudomonadati</taxon>
        <taxon>Bacteroidota</taxon>
        <taxon>Bacteroidia</taxon>
        <taxon>Bacteroidales</taxon>
        <taxon>Prevotellaceae</taxon>
        <taxon>Alloprevotella</taxon>
    </lineage>
</organism>
<name>C9LI24_9BACT</name>
<proteinExistence type="predicted"/>
<comment type="caution">
    <text evidence="1">The sequence shown here is derived from an EMBL/GenBank/DDBJ whole genome shotgun (WGS) entry which is preliminary data.</text>
</comment>
<gene>
    <name evidence="1" type="ORF">GCWU000325_01880</name>
</gene>
<dbReference type="EMBL" id="ACIJ02000022">
    <property type="protein sequence ID" value="EEX71140.1"/>
    <property type="molecule type" value="Genomic_DNA"/>
</dbReference>
<sequence length="39" mass="4727">MLWKSMREYLKKEKNKAIMGLMPSIRHFTEAKNGQGYYF</sequence>
<keyword evidence="2" id="KW-1185">Reference proteome</keyword>
<dbReference type="Proteomes" id="UP000003460">
    <property type="component" value="Unassembled WGS sequence"/>
</dbReference>
<reference evidence="1" key="1">
    <citation type="submission" date="2009-09" db="EMBL/GenBank/DDBJ databases">
        <authorList>
            <person name="Weinstock G."/>
            <person name="Sodergren E."/>
            <person name="Clifton S."/>
            <person name="Fulton L."/>
            <person name="Fulton B."/>
            <person name="Courtney L."/>
            <person name="Fronick C."/>
            <person name="Harrison M."/>
            <person name="Strong C."/>
            <person name="Farmer C."/>
            <person name="Delahaunty K."/>
            <person name="Markovic C."/>
            <person name="Hall O."/>
            <person name="Minx P."/>
            <person name="Tomlinson C."/>
            <person name="Mitreva M."/>
            <person name="Nelson J."/>
            <person name="Hou S."/>
            <person name="Wollam A."/>
            <person name="Pepin K.H."/>
            <person name="Johnson M."/>
            <person name="Bhonagiri V."/>
            <person name="Nash W.E."/>
            <person name="Warren W."/>
            <person name="Chinwalla A."/>
            <person name="Mardis E.R."/>
            <person name="Wilson R.K."/>
        </authorList>
    </citation>
    <scope>NUCLEOTIDE SEQUENCE [LARGE SCALE GENOMIC DNA]</scope>
    <source>
        <strain evidence="1">ATCC 51259</strain>
    </source>
</reference>
<protein>
    <submittedName>
        <fullName evidence="1">Uncharacterized protein</fullName>
    </submittedName>
</protein>